<evidence type="ECO:0008006" key="6">
    <source>
        <dbReference type="Google" id="ProtNLM"/>
    </source>
</evidence>
<dbReference type="Gene3D" id="2.60.200.20">
    <property type="match status" value="1"/>
</dbReference>
<evidence type="ECO:0000259" key="3">
    <source>
        <dbReference type="PROSITE" id="PS50174"/>
    </source>
</evidence>
<dbReference type="SUPFAM" id="SSF49879">
    <property type="entry name" value="SMAD/FHA domain"/>
    <property type="match status" value="1"/>
</dbReference>
<dbReference type="InterPro" id="IPR000467">
    <property type="entry name" value="G_patch_dom"/>
</dbReference>
<evidence type="ECO:0000313" key="4">
    <source>
        <dbReference type="EMBL" id="OCF35184.1"/>
    </source>
</evidence>
<evidence type="ECO:0000256" key="1">
    <source>
        <dbReference type="SAM" id="MobiDB-lite"/>
    </source>
</evidence>
<feature type="region of interest" description="Disordered" evidence="1">
    <location>
        <begin position="391"/>
        <end position="571"/>
    </location>
</feature>
<feature type="compositionally biased region" description="Acidic residues" evidence="1">
    <location>
        <begin position="100"/>
        <end position="111"/>
    </location>
</feature>
<dbReference type="Pfam" id="PF00498">
    <property type="entry name" value="FHA"/>
    <property type="match status" value="1"/>
</dbReference>
<dbReference type="PANTHER" id="PTHR23106:SF24">
    <property type="entry name" value="ANGIOGENIC FACTOR WITH G PATCH AND FHA DOMAINS 1"/>
    <property type="match status" value="1"/>
</dbReference>
<dbReference type="Proteomes" id="UP000092666">
    <property type="component" value="Unassembled WGS sequence"/>
</dbReference>
<proteinExistence type="predicted"/>
<feature type="compositionally biased region" description="Low complexity" evidence="1">
    <location>
        <begin position="545"/>
        <end position="571"/>
    </location>
</feature>
<feature type="region of interest" description="Disordered" evidence="1">
    <location>
        <begin position="310"/>
        <end position="353"/>
    </location>
</feature>
<organism evidence="4 5">
    <name type="scientific">Kwoniella heveanensis BCC8398</name>
    <dbReference type="NCBI Taxonomy" id="1296120"/>
    <lineage>
        <taxon>Eukaryota</taxon>
        <taxon>Fungi</taxon>
        <taxon>Dikarya</taxon>
        <taxon>Basidiomycota</taxon>
        <taxon>Agaricomycotina</taxon>
        <taxon>Tremellomycetes</taxon>
        <taxon>Tremellales</taxon>
        <taxon>Cryptococcaceae</taxon>
        <taxon>Kwoniella</taxon>
    </lineage>
</organism>
<dbReference type="InterPro" id="IPR000253">
    <property type="entry name" value="FHA_dom"/>
</dbReference>
<evidence type="ECO:0000259" key="2">
    <source>
        <dbReference type="PROSITE" id="PS50006"/>
    </source>
</evidence>
<evidence type="ECO:0000313" key="5">
    <source>
        <dbReference type="Proteomes" id="UP000092666"/>
    </source>
</evidence>
<accession>A0A1B9GVX0</accession>
<dbReference type="SMART" id="SM00240">
    <property type="entry name" value="FHA"/>
    <property type="match status" value="1"/>
</dbReference>
<feature type="domain" description="FHA" evidence="2">
    <location>
        <begin position="249"/>
        <end position="312"/>
    </location>
</feature>
<dbReference type="InterPro" id="IPR008984">
    <property type="entry name" value="SMAD_FHA_dom_sf"/>
</dbReference>
<sequence>MSTGTTITTKNGDTTRASADTWVYDHLHQVYFHPSSNTYAIPDSKTGEWSYVPAAQFHAASSSSKGTRTGSGAISHERSRGSGDGDDVADANSRVKERDEEKEEGEIEDDVGWGGLMEPDKLAEIEREQARSKQAAAGGGSNMSGSGPLAGLEKHPAYGGISSTSATVSARGINRDTVVPYDDPKLYAYPSNTADDLSLNNGTGPDMAAEDHTLALKETPNHILRLVVLASDCLEKGQVALIDTREGGIQVGRDRCERGGTPRIRCREMRVSKTHAVIYWGGDNDSQGTAAEGWWIVDLGSTHGTFISRSLSDSTADPSVGEIQDTPSGNRSQSRPRSKSHRLSEPKHSSKPYPLTHLSRLIIGSTTFEVHLHASTSWPCEACQVGKENKREIPLDDGEPKATSTTTPGNKESEAGAGQGDEFRSDVAGQRWAMDSKQKRENRELKRKREMALLRETLLNRDSPSSAPSSRSEGSGKNQMNDNTGVDVVSAGTRATPPSPKRAYLDRSAMRRRLHPPSPPSRGKSPGSAHVMNNPNSIAVPAKTAYGASASSSGNSHGTRTGSGTSTTTSATMGTALTTGVSSVASGILASQGWIPGQGLGKDRSGRADPVQAEMRNARAGLGAKGGIAYSSPILSGLKAGVGAGEVADEKMDWKTRAKMRRWNEVSKGP</sequence>
<dbReference type="InterPro" id="IPR053027">
    <property type="entry name" value="AGGF1"/>
</dbReference>
<reference evidence="5" key="2">
    <citation type="submission" date="2013-12" db="EMBL/GenBank/DDBJ databases">
        <title>Evolution of pathogenesis and genome organization in the Tremellales.</title>
        <authorList>
            <person name="Cuomo C."/>
            <person name="Litvintseva A."/>
            <person name="Heitman J."/>
            <person name="Chen Y."/>
            <person name="Sun S."/>
            <person name="Springer D."/>
            <person name="Dromer F."/>
            <person name="Young S."/>
            <person name="Zeng Q."/>
            <person name="Chapman S."/>
            <person name="Gujja S."/>
            <person name="Saif S."/>
            <person name="Birren B."/>
        </authorList>
    </citation>
    <scope>NUCLEOTIDE SEQUENCE [LARGE SCALE GENOMIC DNA]</scope>
    <source>
        <strain evidence="5">BCC8398</strain>
    </source>
</reference>
<dbReference type="STRING" id="1296120.A0A1B9GVX0"/>
<dbReference type="GO" id="GO:0003676">
    <property type="term" value="F:nucleic acid binding"/>
    <property type="evidence" value="ECO:0007669"/>
    <property type="project" value="InterPro"/>
</dbReference>
<keyword evidence="5" id="KW-1185">Reference proteome</keyword>
<dbReference type="Pfam" id="PF01585">
    <property type="entry name" value="G-patch"/>
    <property type="match status" value="1"/>
</dbReference>
<dbReference type="PANTHER" id="PTHR23106">
    <property type="entry name" value="ANGIOGENIC FACTOR WITH G PATCH AND FHA DOMAINS 1"/>
    <property type="match status" value="1"/>
</dbReference>
<feature type="compositionally biased region" description="Basic and acidic residues" evidence="1">
    <location>
        <begin position="434"/>
        <end position="444"/>
    </location>
</feature>
<dbReference type="AlphaFoldDB" id="A0A1B9GVX0"/>
<dbReference type="EMBL" id="KI669500">
    <property type="protein sequence ID" value="OCF35184.1"/>
    <property type="molecule type" value="Genomic_DNA"/>
</dbReference>
<reference evidence="4 5" key="1">
    <citation type="submission" date="2013-07" db="EMBL/GenBank/DDBJ databases">
        <title>The Genome Sequence of Cryptococcus heveanensis BCC8398.</title>
        <authorList>
            <consortium name="The Broad Institute Genome Sequencing Platform"/>
            <person name="Cuomo C."/>
            <person name="Litvintseva A."/>
            <person name="Chen Y."/>
            <person name="Heitman J."/>
            <person name="Sun S."/>
            <person name="Springer D."/>
            <person name="Dromer F."/>
            <person name="Young S.K."/>
            <person name="Zeng Q."/>
            <person name="Gargeya S."/>
            <person name="Fitzgerald M."/>
            <person name="Abouelleil A."/>
            <person name="Alvarado L."/>
            <person name="Berlin A.M."/>
            <person name="Chapman S.B."/>
            <person name="Dewar J."/>
            <person name="Goldberg J."/>
            <person name="Griggs A."/>
            <person name="Gujja S."/>
            <person name="Hansen M."/>
            <person name="Howarth C."/>
            <person name="Imamovic A."/>
            <person name="Larimer J."/>
            <person name="McCowan C."/>
            <person name="Murphy C."/>
            <person name="Pearson M."/>
            <person name="Priest M."/>
            <person name="Roberts A."/>
            <person name="Saif S."/>
            <person name="Shea T."/>
            <person name="Sykes S."/>
            <person name="Wortman J."/>
            <person name="Nusbaum C."/>
            <person name="Birren B."/>
        </authorList>
    </citation>
    <scope>NUCLEOTIDE SEQUENCE [LARGE SCALE GENOMIC DNA]</scope>
    <source>
        <strain evidence="4 5">BCC8398</strain>
    </source>
</reference>
<dbReference type="SMART" id="SM00443">
    <property type="entry name" value="G_patch"/>
    <property type="match status" value="1"/>
</dbReference>
<feature type="compositionally biased region" description="Basic and acidic residues" evidence="1">
    <location>
        <begin position="391"/>
        <end position="400"/>
    </location>
</feature>
<feature type="region of interest" description="Disordered" evidence="1">
    <location>
        <begin position="58"/>
        <end position="115"/>
    </location>
</feature>
<dbReference type="PROSITE" id="PS50006">
    <property type="entry name" value="FHA_DOMAIN"/>
    <property type="match status" value="1"/>
</dbReference>
<feature type="domain" description="G-patch" evidence="3">
    <location>
        <begin position="581"/>
        <end position="627"/>
    </location>
</feature>
<name>A0A1B9GVX0_9TREE</name>
<feature type="region of interest" description="Disordered" evidence="1">
    <location>
        <begin position="127"/>
        <end position="156"/>
    </location>
</feature>
<feature type="compositionally biased region" description="Low complexity" evidence="1">
    <location>
        <begin position="59"/>
        <end position="73"/>
    </location>
</feature>
<gene>
    <name evidence="4" type="ORF">I316_03226</name>
</gene>
<feature type="compositionally biased region" description="Low complexity" evidence="1">
    <location>
        <begin position="463"/>
        <end position="476"/>
    </location>
</feature>
<dbReference type="OrthoDB" id="21470at2759"/>
<dbReference type="PROSITE" id="PS50174">
    <property type="entry name" value="G_PATCH"/>
    <property type="match status" value="1"/>
</dbReference>
<protein>
    <recommendedName>
        <fullName evidence="6">FHA domain-containing protein</fullName>
    </recommendedName>
</protein>